<proteinExistence type="predicted"/>
<organism evidence="1 2">
    <name type="scientific">Rubrimonas cliftonensis</name>
    <dbReference type="NCBI Taxonomy" id="89524"/>
    <lineage>
        <taxon>Bacteria</taxon>
        <taxon>Pseudomonadati</taxon>
        <taxon>Pseudomonadota</taxon>
        <taxon>Alphaproteobacteria</taxon>
        <taxon>Rhodobacterales</taxon>
        <taxon>Paracoccaceae</taxon>
        <taxon>Rubrimonas</taxon>
    </lineage>
</organism>
<evidence type="ECO:0000313" key="1">
    <source>
        <dbReference type="EMBL" id="SEB00898.1"/>
    </source>
</evidence>
<sequence>MLRKVLSALLAGASSAGAVDLRSTLLTNPTACIP</sequence>
<name>A0A1H4FW86_9RHOB</name>
<protein>
    <submittedName>
        <fullName evidence="1">Uncharacterized protein</fullName>
    </submittedName>
</protein>
<accession>A0A1H4FW86</accession>
<keyword evidence="2" id="KW-1185">Reference proteome</keyword>
<dbReference type="EMBL" id="FNQM01000029">
    <property type="protein sequence ID" value="SEB00898.1"/>
    <property type="molecule type" value="Genomic_DNA"/>
</dbReference>
<gene>
    <name evidence="1" type="ORF">SAMN05444370_1294</name>
</gene>
<dbReference type="STRING" id="89524.SAMN05444370_1294"/>
<reference evidence="1 2" key="1">
    <citation type="submission" date="2016-10" db="EMBL/GenBank/DDBJ databases">
        <authorList>
            <person name="de Groot N.N."/>
        </authorList>
    </citation>
    <scope>NUCLEOTIDE SEQUENCE [LARGE SCALE GENOMIC DNA]</scope>
    <source>
        <strain evidence="1 2">DSM 15345</strain>
    </source>
</reference>
<dbReference type="Proteomes" id="UP000198703">
    <property type="component" value="Unassembled WGS sequence"/>
</dbReference>
<evidence type="ECO:0000313" key="2">
    <source>
        <dbReference type="Proteomes" id="UP000198703"/>
    </source>
</evidence>
<dbReference type="AlphaFoldDB" id="A0A1H4FW86"/>